<proteinExistence type="predicted"/>
<feature type="domain" description="Transposase IS4-like" evidence="3">
    <location>
        <begin position="232"/>
        <end position="503"/>
    </location>
</feature>
<feature type="compositionally biased region" description="Basic residues" evidence="1">
    <location>
        <begin position="555"/>
        <end position="565"/>
    </location>
</feature>
<name>A0ABT5Z5J1_9ACTN</name>
<evidence type="ECO:0000256" key="2">
    <source>
        <dbReference type="SAM" id="Phobius"/>
    </source>
</evidence>
<dbReference type="RefSeq" id="WP_275818399.1">
    <property type="nucleotide sequence ID" value="NZ_BAAANM010000006.1"/>
</dbReference>
<keyword evidence="2" id="KW-0472">Membrane</keyword>
<feature type="region of interest" description="Disordered" evidence="1">
    <location>
        <begin position="191"/>
        <end position="227"/>
    </location>
</feature>
<feature type="compositionally biased region" description="Low complexity" evidence="1">
    <location>
        <begin position="566"/>
        <end position="578"/>
    </location>
</feature>
<feature type="region of interest" description="Disordered" evidence="1">
    <location>
        <begin position="540"/>
        <end position="578"/>
    </location>
</feature>
<reference evidence="4 5" key="1">
    <citation type="submission" date="2023-03" db="EMBL/GenBank/DDBJ databases">
        <title>Draft genome sequence of type strain Streptomyces ferralitis JCM 14344.</title>
        <authorList>
            <person name="Klaysubun C."/>
            <person name="Duangmal K."/>
        </authorList>
    </citation>
    <scope>NUCLEOTIDE SEQUENCE [LARGE SCALE GENOMIC DNA]</scope>
    <source>
        <strain evidence="4 5">JCM 14344</strain>
    </source>
</reference>
<feature type="transmembrane region" description="Helical" evidence="2">
    <location>
        <begin position="512"/>
        <end position="530"/>
    </location>
</feature>
<organism evidence="4 5">
    <name type="scientific">Streptantibioticus ferralitis</name>
    <dbReference type="NCBI Taxonomy" id="236510"/>
    <lineage>
        <taxon>Bacteria</taxon>
        <taxon>Bacillati</taxon>
        <taxon>Actinomycetota</taxon>
        <taxon>Actinomycetes</taxon>
        <taxon>Kitasatosporales</taxon>
        <taxon>Streptomycetaceae</taxon>
        <taxon>Streptantibioticus</taxon>
    </lineage>
</organism>
<accession>A0ABT5Z5J1</accession>
<dbReference type="InterPro" id="IPR002559">
    <property type="entry name" value="Transposase_11"/>
</dbReference>
<evidence type="ECO:0000313" key="4">
    <source>
        <dbReference type="EMBL" id="MDF2258932.1"/>
    </source>
</evidence>
<gene>
    <name evidence="4" type="ORF">P2L57_25440</name>
</gene>
<keyword evidence="2" id="KW-0812">Transmembrane</keyword>
<protein>
    <submittedName>
        <fullName evidence="4">Transposase</fullName>
    </submittedName>
</protein>
<evidence type="ECO:0000313" key="5">
    <source>
        <dbReference type="Proteomes" id="UP001220022"/>
    </source>
</evidence>
<sequence>MSDPARLVPLHRTGLRKLTLEQAVRRAQLLVDRSGLLPAVQAHLHAETGAPREFTARALLVGLATHALRLGEMHLTKVLSTLADLSPSARHDLGLSEEAATYRMLWHAFTGLNRALETGSLAIPHNHHWVNRATGELLPCPAHCPHQPITTGEFVGRLLDASVPDSLQLTGVLAIDSTDFETWARRRSWNRAPDVDPDHLPVQDDETHDDKRLPNEPTWPRIGHDGRAQHTVDWDAREGYRSGTNGGRGQVFCGFDLHLAVNARTTTGPEVPFVFTGLHLAPAGSHKGEAGIALIDQVRARRPDQPPITEVLADRGYSYCTPARWAHPVRARGIEATIDLHPNQRGQHPGPIPGTVIIDGTLFTDALPPPLRRLPGFPIGMAKEDKAALHQRYDQRAAYAFTPHSRPDIDGYQRFKGPAVAKRVRCPNYPPSLRLPHDRPTTRCARGMPCACGKTITLGPQDMAWTRQRTVWGTSAWAADYGRRSAVESGNAEIKTHRLHIDRGFTRVMGTLKNTLLLAFAIAGLNVVLLRDWHAKRQRPDPWATLTGEPEQPRKTRRTGTKRRTTTLATLTAGEPPG</sequence>
<evidence type="ECO:0000256" key="1">
    <source>
        <dbReference type="SAM" id="MobiDB-lite"/>
    </source>
</evidence>
<evidence type="ECO:0000259" key="3">
    <source>
        <dbReference type="Pfam" id="PF01609"/>
    </source>
</evidence>
<dbReference type="Pfam" id="PF01609">
    <property type="entry name" value="DDE_Tnp_1"/>
    <property type="match status" value="1"/>
</dbReference>
<keyword evidence="5" id="KW-1185">Reference proteome</keyword>
<keyword evidence="2" id="KW-1133">Transmembrane helix</keyword>
<comment type="caution">
    <text evidence="4">The sequence shown here is derived from an EMBL/GenBank/DDBJ whole genome shotgun (WGS) entry which is preliminary data.</text>
</comment>
<dbReference type="Proteomes" id="UP001220022">
    <property type="component" value="Unassembled WGS sequence"/>
</dbReference>
<dbReference type="EMBL" id="JARHTQ010000019">
    <property type="protein sequence ID" value="MDF2258932.1"/>
    <property type="molecule type" value="Genomic_DNA"/>
</dbReference>
<feature type="compositionally biased region" description="Basic and acidic residues" evidence="1">
    <location>
        <begin position="193"/>
        <end position="202"/>
    </location>
</feature>